<keyword evidence="3 6" id="KW-0812">Transmembrane</keyword>
<evidence type="ECO:0000313" key="9">
    <source>
        <dbReference type="Proteomes" id="UP001165367"/>
    </source>
</evidence>
<dbReference type="PANTHER" id="PTHR32322">
    <property type="entry name" value="INNER MEMBRANE TRANSPORTER"/>
    <property type="match status" value="1"/>
</dbReference>
<dbReference type="SUPFAM" id="SSF103481">
    <property type="entry name" value="Multidrug resistance efflux transporter EmrE"/>
    <property type="match status" value="2"/>
</dbReference>
<protein>
    <submittedName>
        <fullName evidence="8">DMT family transporter</fullName>
    </submittedName>
</protein>
<dbReference type="InterPro" id="IPR037185">
    <property type="entry name" value="EmrE-like"/>
</dbReference>
<feature type="domain" description="EamA" evidence="7">
    <location>
        <begin position="9"/>
        <end position="136"/>
    </location>
</feature>
<feature type="transmembrane region" description="Helical" evidence="6">
    <location>
        <begin position="147"/>
        <end position="168"/>
    </location>
</feature>
<feature type="transmembrane region" description="Helical" evidence="6">
    <location>
        <begin position="180"/>
        <end position="202"/>
    </location>
</feature>
<proteinExistence type="inferred from homology"/>
<evidence type="ECO:0000256" key="3">
    <source>
        <dbReference type="ARBA" id="ARBA00022692"/>
    </source>
</evidence>
<dbReference type="EMBL" id="JAKLTR010000004">
    <property type="protein sequence ID" value="MCG2614412.1"/>
    <property type="molecule type" value="Genomic_DNA"/>
</dbReference>
<dbReference type="Proteomes" id="UP001165367">
    <property type="component" value="Unassembled WGS sequence"/>
</dbReference>
<evidence type="ECO:0000313" key="8">
    <source>
        <dbReference type="EMBL" id="MCG2614412.1"/>
    </source>
</evidence>
<feature type="transmembrane region" description="Helical" evidence="6">
    <location>
        <begin position="67"/>
        <end position="90"/>
    </location>
</feature>
<feature type="transmembrane region" description="Helical" evidence="6">
    <location>
        <begin position="123"/>
        <end position="141"/>
    </location>
</feature>
<feature type="transmembrane region" description="Helical" evidence="6">
    <location>
        <begin position="214"/>
        <end position="236"/>
    </location>
</feature>
<reference evidence="8" key="1">
    <citation type="submission" date="2022-01" db="EMBL/GenBank/DDBJ databases">
        <authorList>
            <person name="Jo J.-H."/>
            <person name="Im W.-T."/>
        </authorList>
    </citation>
    <scope>NUCLEOTIDE SEQUENCE</scope>
    <source>
        <strain evidence="8">NA20</strain>
    </source>
</reference>
<keyword evidence="4 6" id="KW-1133">Transmembrane helix</keyword>
<feature type="transmembrane region" description="Helical" evidence="6">
    <location>
        <begin position="35"/>
        <end position="55"/>
    </location>
</feature>
<keyword evidence="5 6" id="KW-0472">Membrane</keyword>
<feature type="transmembrane region" description="Helical" evidence="6">
    <location>
        <begin position="96"/>
        <end position="114"/>
    </location>
</feature>
<sequence>MNNKLLSWLLFTLLCFIWGSSFILMKEGKTALTAAQIASLRIFSAGIVFIPFAFYHIRFIPRKKMGLMVVTGLFGNLFPAFLFAAAIIKLDSSLEGILNSLTPICMVIIGIAFFKDKIEWQKILGVIVGFAGLCLLAISRQDINLGNLGYAGLVVLATIFYGLNVNIVGHFLKDIRPVHMASVSLAFMSVPAGIVLWSQGFFSLDFSVRDLQWSVLNVVVLGIVGSAFATVLFYALVQKAGPLFASLVTYGIPFVALFWGALVGETITIKDIACLLLILLGVFLAKLQIGKKVVDR</sequence>
<comment type="similarity">
    <text evidence="2">Belongs to the EamA transporter family.</text>
</comment>
<comment type="subcellular location">
    <subcellularLocation>
        <location evidence="1">Membrane</location>
        <topology evidence="1">Multi-pass membrane protein</topology>
    </subcellularLocation>
</comment>
<keyword evidence="9" id="KW-1185">Reference proteome</keyword>
<dbReference type="RefSeq" id="WP_237870789.1">
    <property type="nucleotide sequence ID" value="NZ_JAKLTR010000004.1"/>
</dbReference>
<dbReference type="Pfam" id="PF00892">
    <property type="entry name" value="EamA"/>
    <property type="match status" value="2"/>
</dbReference>
<feature type="transmembrane region" description="Helical" evidence="6">
    <location>
        <begin position="267"/>
        <end position="287"/>
    </location>
</feature>
<gene>
    <name evidence="8" type="ORF">LZZ85_08980</name>
</gene>
<evidence type="ECO:0000256" key="4">
    <source>
        <dbReference type="ARBA" id="ARBA00022989"/>
    </source>
</evidence>
<organism evidence="8 9">
    <name type="scientific">Terrimonas ginsenosidimutans</name>
    <dbReference type="NCBI Taxonomy" id="2908004"/>
    <lineage>
        <taxon>Bacteria</taxon>
        <taxon>Pseudomonadati</taxon>
        <taxon>Bacteroidota</taxon>
        <taxon>Chitinophagia</taxon>
        <taxon>Chitinophagales</taxon>
        <taxon>Chitinophagaceae</taxon>
        <taxon>Terrimonas</taxon>
    </lineage>
</organism>
<dbReference type="PANTHER" id="PTHR32322:SF2">
    <property type="entry name" value="EAMA DOMAIN-CONTAINING PROTEIN"/>
    <property type="match status" value="1"/>
</dbReference>
<dbReference type="Gene3D" id="1.10.3730.20">
    <property type="match status" value="1"/>
</dbReference>
<evidence type="ECO:0000256" key="6">
    <source>
        <dbReference type="SAM" id="Phobius"/>
    </source>
</evidence>
<dbReference type="InterPro" id="IPR000620">
    <property type="entry name" value="EamA_dom"/>
</dbReference>
<evidence type="ECO:0000259" key="7">
    <source>
        <dbReference type="Pfam" id="PF00892"/>
    </source>
</evidence>
<dbReference type="InterPro" id="IPR050638">
    <property type="entry name" value="AA-Vitamin_Transporters"/>
</dbReference>
<evidence type="ECO:0000256" key="5">
    <source>
        <dbReference type="ARBA" id="ARBA00023136"/>
    </source>
</evidence>
<evidence type="ECO:0000256" key="2">
    <source>
        <dbReference type="ARBA" id="ARBA00007362"/>
    </source>
</evidence>
<evidence type="ECO:0000256" key="1">
    <source>
        <dbReference type="ARBA" id="ARBA00004141"/>
    </source>
</evidence>
<feature type="domain" description="EamA" evidence="7">
    <location>
        <begin position="153"/>
        <end position="284"/>
    </location>
</feature>
<name>A0ABS9KQ13_9BACT</name>
<comment type="caution">
    <text evidence="8">The sequence shown here is derived from an EMBL/GenBank/DDBJ whole genome shotgun (WGS) entry which is preliminary data.</text>
</comment>
<feature type="transmembrane region" description="Helical" evidence="6">
    <location>
        <begin position="243"/>
        <end position="261"/>
    </location>
</feature>
<accession>A0ABS9KQ13</accession>